<evidence type="ECO:0000259" key="6">
    <source>
        <dbReference type="Pfam" id="PF05154"/>
    </source>
</evidence>
<keyword evidence="4 5" id="KW-0472">Membrane</keyword>
<comment type="subcellular location">
    <subcellularLocation>
        <location evidence="1">Membrane</location>
        <topology evidence="1">Multi-pass membrane protein</topology>
    </subcellularLocation>
</comment>
<protein>
    <submittedName>
        <fullName evidence="7">NINE protein</fullName>
    </submittedName>
</protein>
<evidence type="ECO:0000256" key="5">
    <source>
        <dbReference type="SAM" id="Phobius"/>
    </source>
</evidence>
<dbReference type="RefSeq" id="WP_347706535.1">
    <property type="nucleotide sequence ID" value="NZ_JBDPZD010000010.1"/>
</dbReference>
<comment type="caution">
    <text evidence="7">The sequence shown here is derived from an EMBL/GenBank/DDBJ whole genome shotgun (WGS) entry which is preliminary data.</text>
</comment>
<accession>A0ABV0G7L4</accession>
<dbReference type="InterPro" id="IPR007829">
    <property type="entry name" value="TM2"/>
</dbReference>
<evidence type="ECO:0000256" key="2">
    <source>
        <dbReference type="ARBA" id="ARBA00022692"/>
    </source>
</evidence>
<evidence type="ECO:0000313" key="8">
    <source>
        <dbReference type="Proteomes" id="UP001495147"/>
    </source>
</evidence>
<proteinExistence type="predicted"/>
<dbReference type="Pfam" id="PF05154">
    <property type="entry name" value="TM2"/>
    <property type="match status" value="1"/>
</dbReference>
<keyword evidence="2 5" id="KW-0812">Transmembrane</keyword>
<evidence type="ECO:0000256" key="4">
    <source>
        <dbReference type="ARBA" id="ARBA00023136"/>
    </source>
</evidence>
<dbReference type="Proteomes" id="UP001495147">
    <property type="component" value="Unassembled WGS sequence"/>
</dbReference>
<gene>
    <name evidence="7" type="ORF">ABDJ85_19770</name>
</gene>
<keyword evidence="3 5" id="KW-1133">Transmembrane helix</keyword>
<evidence type="ECO:0000313" key="7">
    <source>
        <dbReference type="EMBL" id="MEO3693719.1"/>
    </source>
</evidence>
<dbReference type="EMBL" id="JBDPZD010000010">
    <property type="protein sequence ID" value="MEO3693719.1"/>
    <property type="molecule type" value="Genomic_DNA"/>
</dbReference>
<evidence type="ECO:0000256" key="3">
    <source>
        <dbReference type="ARBA" id="ARBA00022989"/>
    </source>
</evidence>
<feature type="transmembrane region" description="Helical" evidence="5">
    <location>
        <begin position="60"/>
        <end position="84"/>
    </location>
</feature>
<keyword evidence="8" id="KW-1185">Reference proteome</keyword>
<feature type="transmembrane region" description="Helical" evidence="5">
    <location>
        <begin position="104"/>
        <end position="128"/>
    </location>
</feature>
<organism evidence="7 8">
    <name type="scientific">Roseateles paludis</name>
    <dbReference type="NCBI Taxonomy" id="3145238"/>
    <lineage>
        <taxon>Bacteria</taxon>
        <taxon>Pseudomonadati</taxon>
        <taxon>Pseudomonadota</taxon>
        <taxon>Betaproteobacteria</taxon>
        <taxon>Burkholderiales</taxon>
        <taxon>Sphaerotilaceae</taxon>
        <taxon>Roseateles</taxon>
    </lineage>
</organism>
<reference evidence="7 8" key="1">
    <citation type="submission" date="2024-05" db="EMBL/GenBank/DDBJ databases">
        <title>Roseateles sp. DJS-2-20 16S ribosomal RNA gene Genome sequencing and assembly.</title>
        <authorList>
            <person name="Woo H."/>
        </authorList>
    </citation>
    <scope>NUCLEOTIDE SEQUENCE [LARGE SCALE GENOMIC DNA]</scope>
    <source>
        <strain evidence="7 8">DJS-2-20</strain>
    </source>
</reference>
<evidence type="ECO:0000256" key="1">
    <source>
        <dbReference type="ARBA" id="ARBA00004141"/>
    </source>
</evidence>
<name>A0ABV0G7L4_9BURK</name>
<feature type="domain" description="TM2" evidence="6">
    <location>
        <begin position="1"/>
        <end position="46"/>
    </location>
</feature>
<feature type="transmembrane region" description="Helical" evidence="5">
    <location>
        <begin position="32"/>
        <end position="48"/>
    </location>
</feature>
<sequence length="142" mass="15181">MRKSKTLATWLALVGGAVGAHRFYLRGLRDPLAWLHPLLALPGYVGVLRMQQLGQDDRLAWALIPLLGLSLCIALLSGIVYGLTPDERWDARHNPGAGPSKPSGWAAVIGVVVCLLVGGTALMATIAFSAQRYFESQASSSE</sequence>